<dbReference type="Gene3D" id="2.40.50.140">
    <property type="entry name" value="Nucleic acid-binding proteins"/>
    <property type="match status" value="1"/>
</dbReference>
<accession>A0A8S5MUE1</accession>
<sequence length="208" mass="21973">MSFQCRPTECLLKNVRLSFVHLLEPYTNPNNFSEAKYSAMILVPKSDTAQVQAINQAIEAAIADARVKHGAKVPAQPKTPIHDGDGYTPGGKEYGPECKGHYVFNASQSMKFKPEVVDLQGQPLTEPGQVYSGMYANVLVNFYFYNNQSSGISAGLGPVQKVRDGEPLGGGQPASAASVFGAPQGSAANVFGGAEAVPAINPVTGLPM</sequence>
<dbReference type="EMBL" id="BK014992">
    <property type="protein sequence ID" value="DAD85997.1"/>
    <property type="molecule type" value="Genomic_DNA"/>
</dbReference>
<dbReference type="InterPro" id="IPR022595">
    <property type="entry name" value="Enc34_ssDNA-bd"/>
</dbReference>
<name>A0A8S5MUE1_9CAUD</name>
<proteinExistence type="predicted"/>
<dbReference type="InterPro" id="IPR012340">
    <property type="entry name" value="NA-bd_OB-fold"/>
</dbReference>
<dbReference type="Pfam" id="PF10991">
    <property type="entry name" value="Enc34_ssDNA-bd"/>
    <property type="match status" value="1"/>
</dbReference>
<reference evidence="1" key="1">
    <citation type="journal article" date="2021" name="Proc. Natl. Acad. Sci. U.S.A.">
        <title>A Catalog of Tens of Thousands of Viruses from Human Metagenomes Reveals Hidden Associations with Chronic Diseases.</title>
        <authorList>
            <person name="Tisza M.J."/>
            <person name="Buck C.B."/>
        </authorList>
    </citation>
    <scope>NUCLEOTIDE SEQUENCE</scope>
    <source>
        <strain evidence="1">Ctv1i11</strain>
    </source>
</reference>
<evidence type="ECO:0000313" key="1">
    <source>
        <dbReference type="EMBL" id="DAD85997.1"/>
    </source>
</evidence>
<dbReference type="SUPFAM" id="SSF50249">
    <property type="entry name" value="Nucleic acid-binding proteins"/>
    <property type="match status" value="1"/>
</dbReference>
<protein>
    <submittedName>
        <fullName evidence="1">DNA helix destabilizing protein</fullName>
    </submittedName>
</protein>
<organism evidence="1">
    <name type="scientific">Myoviridae sp. ctv1i11</name>
    <dbReference type="NCBI Taxonomy" id="2826709"/>
    <lineage>
        <taxon>Viruses</taxon>
        <taxon>Duplodnaviria</taxon>
        <taxon>Heunggongvirae</taxon>
        <taxon>Uroviricota</taxon>
        <taxon>Caudoviricetes</taxon>
    </lineage>
</organism>